<feature type="transmembrane region" description="Helical" evidence="8">
    <location>
        <begin position="1157"/>
        <end position="1174"/>
    </location>
</feature>
<dbReference type="EMBL" id="CAXAMM010009635">
    <property type="protein sequence ID" value="CAK9020939.1"/>
    <property type="molecule type" value="Genomic_DNA"/>
</dbReference>
<keyword evidence="10" id="KW-1185">Reference proteome</keyword>
<protein>
    <submittedName>
        <fullName evidence="9">Transporter AQR1</fullName>
    </submittedName>
</protein>
<feature type="coiled-coil region" evidence="6">
    <location>
        <begin position="584"/>
        <end position="648"/>
    </location>
</feature>
<feature type="compositionally biased region" description="Pro residues" evidence="7">
    <location>
        <begin position="996"/>
        <end position="1006"/>
    </location>
</feature>
<accession>A0ABP0K2F5</accession>
<proteinExistence type="inferred from homology"/>
<dbReference type="Pfam" id="PF01036">
    <property type="entry name" value="Bac_rhodopsin"/>
    <property type="match status" value="1"/>
</dbReference>
<feature type="region of interest" description="Disordered" evidence="7">
    <location>
        <begin position="9"/>
        <end position="31"/>
    </location>
</feature>
<comment type="similarity">
    <text evidence="2">Belongs to the archaeal/bacterial/fungal opsin family.</text>
</comment>
<keyword evidence="5 8" id="KW-0472">Membrane</keyword>
<comment type="caution">
    <text evidence="9">The sequence shown here is derived from an EMBL/GenBank/DDBJ whole genome shotgun (WGS) entry which is preliminary data.</text>
</comment>
<comment type="subcellular location">
    <subcellularLocation>
        <location evidence="1">Membrane</location>
        <topology evidence="1">Multi-pass membrane protein</topology>
    </subcellularLocation>
</comment>
<evidence type="ECO:0000256" key="7">
    <source>
        <dbReference type="SAM" id="MobiDB-lite"/>
    </source>
</evidence>
<feature type="region of interest" description="Disordered" evidence="7">
    <location>
        <begin position="991"/>
        <end position="1012"/>
    </location>
</feature>
<feature type="compositionally biased region" description="Basic and acidic residues" evidence="7">
    <location>
        <begin position="16"/>
        <end position="25"/>
    </location>
</feature>
<keyword evidence="3 8" id="KW-0812">Transmembrane</keyword>
<dbReference type="Gene3D" id="3.10.28.10">
    <property type="entry name" value="Homing endonucleases"/>
    <property type="match status" value="2"/>
</dbReference>
<evidence type="ECO:0000256" key="1">
    <source>
        <dbReference type="ARBA" id="ARBA00004141"/>
    </source>
</evidence>
<keyword evidence="4 8" id="KW-1133">Transmembrane helix</keyword>
<evidence type="ECO:0000256" key="3">
    <source>
        <dbReference type="ARBA" id="ARBA00022692"/>
    </source>
</evidence>
<evidence type="ECO:0000256" key="6">
    <source>
        <dbReference type="SAM" id="Coils"/>
    </source>
</evidence>
<dbReference type="SUPFAM" id="SSF55608">
    <property type="entry name" value="Homing endonucleases"/>
    <property type="match status" value="2"/>
</dbReference>
<evidence type="ECO:0000313" key="10">
    <source>
        <dbReference type="Proteomes" id="UP001642464"/>
    </source>
</evidence>
<reference evidence="9 10" key="1">
    <citation type="submission" date="2024-02" db="EMBL/GenBank/DDBJ databases">
        <authorList>
            <person name="Chen Y."/>
            <person name="Shah S."/>
            <person name="Dougan E. K."/>
            <person name="Thang M."/>
            <person name="Chan C."/>
        </authorList>
    </citation>
    <scope>NUCLEOTIDE SEQUENCE [LARGE SCALE GENOMIC DNA]</scope>
</reference>
<feature type="transmembrane region" description="Helical" evidence="8">
    <location>
        <begin position="1111"/>
        <end position="1136"/>
    </location>
</feature>
<name>A0ABP0K2F5_9DINO</name>
<organism evidence="9 10">
    <name type="scientific">Durusdinium trenchii</name>
    <dbReference type="NCBI Taxonomy" id="1381693"/>
    <lineage>
        <taxon>Eukaryota</taxon>
        <taxon>Sar</taxon>
        <taxon>Alveolata</taxon>
        <taxon>Dinophyceae</taxon>
        <taxon>Suessiales</taxon>
        <taxon>Symbiodiniaceae</taxon>
        <taxon>Durusdinium</taxon>
    </lineage>
</organism>
<evidence type="ECO:0000256" key="2">
    <source>
        <dbReference type="ARBA" id="ARBA00008130"/>
    </source>
</evidence>
<dbReference type="Gene3D" id="1.20.1070.10">
    <property type="entry name" value="Rhodopsin 7-helix transmembrane proteins"/>
    <property type="match status" value="1"/>
</dbReference>
<dbReference type="SUPFAM" id="SSF81321">
    <property type="entry name" value="Family A G protein-coupled receptor-like"/>
    <property type="match status" value="1"/>
</dbReference>
<dbReference type="InterPro" id="IPR001425">
    <property type="entry name" value="Arc/bac/fun_rhodopsins"/>
</dbReference>
<dbReference type="InterPro" id="IPR027434">
    <property type="entry name" value="Homing_endonucl"/>
</dbReference>
<feature type="coiled-coil region" evidence="6">
    <location>
        <begin position="188"/>
        <end position="224"/>
    </location>
</feature>
<evidence type="ECO:0000313" key="9">
    <source>
        <dbReference type="EMBL" id="CAK9020939.1"/>
    </source>
</evidence>
<gene>
    <name evidence="9" type="ORF">SCF082_LOCUS15119</name>
</gene>
<evidence type="ECO:0000256" key="4">
    <source>
        <dbReference type="ARBA" id="ARBA00022989"/>
    </source>
</evidence>
<sequence>MHCHNARAVAAAMRSIDQHPEKDQVPEAEGAVDSAQILTRFREALGGGIYQHGSRTGARQATLCWNAGGDAARQAAQLMSSLPCVKRRQLEIAAQGPIRPSLRNERGDELNKQTLEHMLDAGLLVKQKQAELALSLTASNKREVRNAVSELNGLQNRYNRLDEDGIERSMQLQRLYQKLRKTGCQQKVGLLQSELQELQTRHALLKLQSKCDALRRDIRQSLREGGAIQQSESARFSMPDKPDPVPDPYVRRAEAKNALDAQLQKTLRAAQRLKEAGCCGRLGNEVQEDATDGWSVLGEPGFLTLQRWRSQGRCDRLACLLRRIKFPKLSEFEAGGETYALPLRSVAPPRDLPTQAELEYLVGFFDGDGCVSMRRATGQVALEVSQAEGSAQILIRFREALGGGIYQQGSRTGARQATLKWKAGGDAARQAAQLMCRIPGMKRRQLEIAAQGPIRPSLKDERVDELMALRSSNQRPEVLRCSWQYLAGFFDAEGSISVSHSKTSLQLHLVQRNPCVLEDILTFLCQNKLDRWRLYNHNYCFVLCCGHLATSKQSLEHLLDAGLQVKLKQAELALALTAENHREVRNAVFELNGLQNRYQRLDEDGIERSKQIKRMYDKLYRTSCQQKAELLQSKLQELQQEHVFLKLQSKCNALRRDIRQSLKDGLGLYPRTARQPFATGLHGVAEELLRCLVQLRQGRAEAKNALDAQLQKTLRAAQRLKEAGCYGSLTIDELLAVMLCVGPRRWAAPGATDEANGGSRGTISTERLWEAAGSRTNLPDLIQLVFLGDVMAGLTSLRLRQSQELSHCYRLCWVPLQLWQRLESADEDQFLCFDAMQSVANKEPWHCLELLPQGCVPCLLEFDTHIARQAVDVHELAAAIEGSELPEGATAEAHELLLPPFLRGKLGQVRRAPAPPPYHLEVYHLEILGFPETDLSETLLQSPPEAILAASLLLSLQRSREEQHEAGFTCIAPAEKEAEYRCAALGHGRDTSDATFPPPAVPPETAPPAEQAPEAPLRRTLLALASDCFAQLAEAVEVRHLGTVSTVWKGYLECALDGTNFWKEVGEALQMGVFGMALVLSLMLGWQTWHLRDLDVVDLREVDPEFTVVQWPYVVAATIFLMEFFICFIVILLLRLMLHFKDPSSGEVVFLLRLREVAETLAFIAFFAGVYYVYVLCRSPLIRMGGGSFFQGEQEYRDPWHILLWTFLAPHQWVMQSRLYTKASLPESAELMICTGFTMVFGLVGIQVDMSQEDAFLAPHWQVRLAFTLSTLCMVTTFVKAHRQPMEQATALTGGFYLKVKYVVWSLYPVVYALRSFGWISPWQEEVLFYTPLDVVAKSLSLIASSSGPLFTLFVSTWGHWTVSAGEHDFRVTVADPSWQVQQVVMDRSQDLGQQITGLTPGVSNFLRDVVLPEDRRKLQMVAKQVDKQLSFMAQKTPFTVILKDMTAPAECYVSRSLWGSRELAISLLVIGQEFPDEDDTRSLSVDSSISELTPPATEDRCYLSAGKVRIDGAGGERIGEGAEVDDPSCEAFGRTAVLGSARASLRVTKRALGFASCLDRDAMDEERQRQVRLLEQRLHEAITCARHEVSALHLETMSDPEAFLRFVAHDPLRALKAAPIIIQVYRRVPPAQRVLLFAKLLGLATMVGAMLRGDERVLEAFESPFPLAEDPWVSMLSEAGRGPRRQPGEWCRACNCSACPWPRRSCSWWRACLMPGRRPSFARSLVCST</sequence>
<feature type="coiled-coil region" evidence="6">
    <location>
        <begin position="692"/>
        <end position="723"/>
    </location>
</feature>
<evidence type="ECO:0000256" key="8">
    <source>
        <dbReference type="SAM" id="Phobius"/>
    </source>
</evidence>
<dbReference type="Proteomes" id="UP001642464">
    <property type="component" value="Unassembled WGS sequence"/>
</dbReference>
<evidence type="ECO:0000256" key="5">
    <source>
        <dbReference type="ARBA" id="ARBA00023136"/>
    </source>
</evidence>
<keyword evidence="6" id="KW-0175">Coiled coil</keyword>